<dbReference type="EMBL" id="AY941099">
    <property type="protein sequence ID" value="AAX38528.1"/>
    <property type="molecule type" value="Genomic_DNA"/>
</dbReference>
<dbReference type="CDD" id="cd02440">
    <property type="entry name" value="AdoMet_MTases"/>
    <property type="match status" value="1"/>
</dbReference>
<dbReference type="SUPFAM" id="SSF53335">
    <property type="entry name" value="S-adenosyl-L-methionine-dependent methyltransferases"/>
    <property type="match status" value="1"/>
</dbReference>
<evidence type="ECO:0000259" key="1">
    <source>
        <dbReference type="Pfam" id="PF08241"/>
    </source>
</evidence>
<organism evidence="2">
    <name type="scientific">Leptospirillum ferrooxidans</name>
    <dbReference type="NCBI Taxonomy" id="180"/>
    <lineage>
        <taxon>Bacteria</taxon>
        <taxon>Pseudomonadati</taxon>
        <taxon>Nitrospirota</taxon>
        <taxon>Nitrospiria</taxon>
        <taxon>Nitrospirales</taxon>
        <taxon>Nitrospiraceae</taxon>
        <taxon>Leptospirillum</taxon>
    </lineage>
</organism>
<dbReference type="AlphaFoldDB" id="Q58KD7"/>
<dbReference type="InterPro" id="IPR013216">
    <property type="entry name" value="Methyltransf_11"/>
</dbReference>
<dbReference type="PANTHER" id="PTHR43861">
    <property type="entry name" value="TRANS-ACONITATE 2-METHYLTRANSFERASE-RELATED"/>
    <property type="match status" value="1"/>
</dbReference>
<feature type="domain" description="Methyltransferase type 11" evidence="1">
    <location>
        <begin position="39"/>
        <end position="125"/>
    </location>
</feature>
<dbReference type="Pfam" id="PF08241">
    <property type="entry name" value="Methyltransf_11"/>
    <property type="match status" value="1"/>
</dbReference>
<geneLocation type="plasmid" evidence="2">
    <name>p49879.2</name>
</geneLocation>
<sequence>MDAASYDGWYETPRGHWIGETEYRLVSRILDVQTDDSLLDVGCGTGWFTRRFFQNDLRMTGIDPDPQWISFAKKRGPTGIDWIRGDARSLPFRNRSYDRVFSVSALCFVEEERQAVSEIVRVTKRRFAIGWLNRDSLLYRKKGGGEGVGSYRGARWHSPDELSGFFASLPIRDLRMHSAVFLPSGSKWARTIENVLPNKVLSGALLIVSGERR</sequence>
<accession>Q58KD7</accession>
<protein>
    <submittedName>
        <fullName evidence="2">ORF213</fullName>
    </submittedName>
</protein>
<reference evidence="2" key="1">
    <citation type="journal article" date="2005" name="Appl. Environ. Microbiol.">
        <title>Isolation, Sequence Analysis, and Comparison of Two Plasmids (28 and 29 Kilobases) from the Biomining Bacterium Leptospirillum ferrooxidans ATCC 49879.</title>
        <authorList>
            <person name="Coram N.J."/>
            <person name="van Zyl L.J."/>
            <person name="Rawlings D.E."/>
        </authorList>
    </citation>
    <scope>NUCLEOTIDE SEQUENCE</scope>
    <source>
        <strain evidence="2">ATCC 49879</strain>
        <plasmid evidence="2">p49879.2</plasmid>
    </source>
</reference>
<dbReference type="InterPro" id="IPR029063">
    <property type="entry name" value="SAM-dependent_MTases_sf"/>
</dbReference>
<evidence type="ECO:0000313" key="2">
    <source>
        <dbReference type="EMBL" id="AAX38528.1"/>
    </source>
</evidence>
<keyword evidence="2" id="KW-0614">Plasmid</keyword>
<dbReference type="GO" id="GO:0008757">
    <property type="term" value="F:S-adenosylmethionine-dependent methyltransferase activity"/>
    <property type="evidence" value="ECO:0007669"/>
    <property type="project" value="InterPro"/>
</dbReference>
<dbReference type="RefSeq" id="WP_011265175.1">
    <property type="nucleotide sequence ID" value="NC_006909.1"/>
</dbReference>
<dbReference type="Gene3D" id="3.40.50.150">
    <property type="entry name" value="Vaccinia Virus protein VP39"/>
    <property type="match status" value="1"/>
</dbReference>
<name>Q58KD7_9BACT</name>
<dbReference type="PANTHER" id="PTHR43861:SF1">
    <property type="entry name" value="TRANS-ACONITATE 2-METHYLTRANSFERASE"/>
    <property type="match status" value="1"/>
</dbReference>
<gene>
    <name evidence="2" type="primary">ORF213</name>
</gene>
<proteinExistence type="predicted"/>